<organism evidence="1 2">
    <name type="scientific">Bauhinia variegata</name>
    <name type="common">Purple orchid tree</name>
    <name type="synonym">Phanera variegata</name>
    <dbReference type="NCBI Taxonomy" id="167791"/>
    <lineage>
        <taxon>Eukaryota</taxon>
        <taxon>Viridiplantae</taxon>
        <taxon>Streptophyta</taxon>
        <taxon>Embryophyta</taxon>
        <taxon>Tracheophyta</taxon>
        <taxon>Spermatophyta</taxon>
        <taxon>Magnoliopsida</taxon>
        <taxon>eudicotyledons</taxon>
        <taxon>Gunneridae</taxon>
        <taxon>Pentapetalae</taxon>
        <taxon>rosids</taxon>
        <taxon>fabids</taxon>
        <taxon>Fabales</taxon>
        <taxon>Fabaceae</taxon>
        <taxon>Cercidoideae</taxon>
        <taxon>Cercideae</taxon>
        <taxon>Bauhiniinae</taxon>
        <taxon>Bauhinia</taxon>
    </lineage>
</organism>
<comment type="caution">
    <text evidence="1">The sequence shown here is derived from an EMBL/GenBank/DDBJ whole genome shotgun (WGS) entry which is preliminary data.</text>
</comment>
<protein>
    <submittedName>
        <fullName evidence="1">Uncharacterized protein</fullName>
    </submittedName>
</protein>
<reference evidence="1 2" key="1">
    <citation type="journal article" date="2022" name="DNA Res.">
        <title>Chromosomal-level genome assembly of the orchid tree Bauhinia variegata (Leguminosae; Cercidoideae) supports the allotetraploid origin hypothesis of Bauhinia.</title>
        <authorList>
            <person name="Zhong Y."/>
            <person name="Chen Y."/>
            <person name="Zheng D."/>
            <person name="Pang J."/>
            <person name="Liu Y."/>
            <person name="Luo S."/>
            <person name="Meng S."/>
            <person name="Qian L."/>
            <person name="Wei D."/>
            <person name="Dai S."/>
            <person name="Zhou R."/>
        </authorList>
    </citation>
    <scope>NUCLEOTIDE SEQUENCE [LARGE SCALE GENOMIC DNA]</scope>
    <source>
        <strain evidence="1">BV-YZ2020</strain>
    </source>
</reference>
<evidence type="ECO:0000313" key="1">
    <source>
        <dbReference type="EMBL" id="KAI4324065.1"/>
    </source>
</evidence>
<gene>
    <name evidence="1" type="ORF">L6164_023631</name>
</gene>
<proteinExistence type="predicted"/>
<dbReference type="Proteomes" id="UP000828941">
    <property type="component" value="Chromosome 9"/>
</dbReference>
<keyword evidence="2" id="KW-1185">Reference proteome</keyword>
<evidence type="ECO:0000313" key="2">
    <source>
        <dbReference type="Proteomes" id="UP000828941"/>
    </source>
</evidence>
<name>A0ACB9MNX1_BAUVA</name>
<accession>A0ACB9MNX1</accession>
<dbReference type="EMBL" id="CM039434">
    <property type="protein sequence ID" value="KAI4324065.1"/>
    <property type="molecule type" value="Genomic_DNA"/>
</dbReference>
<sequence length="370" mass="41691">MAFTVDASSSSCPSDSTPQWDYQIVECEKILGHEIIPIFYGVDPSDVRNQRKSFAVAFRKHDERFGADKEKVRRWRVSLREVANISGWDSKDWAEAELIECIVRDLYRKLQRKCLLKLCKMQLPCGLNCLPGALKVLDWIQRPLKSLPLTVELDELVHLKFCHSKLKQLWNGTKFLGCLKFIDMSFSKNLTRVPDISGVPNLESLILEGCKSLFEVHPSLGQHRKLVLVTFEDCRNLKYLPGKLEMSSMEHLILSGCSKVKQLPEFGASILKLSSLSLEETSIKELPLSIGCLIGLVVLKLKDCKNLCCLPSTIQNLKSLSILNISGCSKLSRLPENLQEIKSLTKLIASGTAIEEVTSRMPKNLEVLSF</sequence>